<evidence type="ECO:0000313" key="2">
    <source>
        <dbReference type="Proteomes" id="UP001159405"/>
    </source>
</evidence>
<proteinExistence type="predicted"/>
<sequence length="96" mass="10797">MDMYENFQWDNPSHALKIDKKVNVNDVEEVFYINNIGGKDQALVPVTLNDAASVTFQIDTGSSANILPLEDYIRATNDCQCTNIVPKDITLVMHDH</sequence>
<organism evidence="1 2">
    <name type="scientific">Porites lobata</name>
    <dbReference type="NCBI Taxonomy" id="104759"/>
    <lineage>
        <taxon>Eukaryota</taxon>
        <taxon>Metazoa</taxon>
        <taxon>Cnidaria</taxon>
        <taxon>Anthozoa</taxon>
        <taxon>Hexacorallia</taxon>
        <taxon>Scleractinia</taxon>
        <taxon>Fungiina</taxon>
        <taxon>Poritidae</taxon>
        <taxon>Porites</taxon>
    </lineage>
</organism>
<accession>A0ABN8N4N2</accession>
<protein>
    <submittedName>
        <fullName evidence="1">Uncharacterized protein</fullName>
    </submittedName>
</protein>
<comment type="caution">
    <text evidence="1">The sequence shown here is derived from an EMBL/GenBank/DDBJ whole genome shotgun (WGS) entry which is preliminary data.</text>
</comment>
<keyword evidence="2" id="KW-1185">Reference proteome</keyword>
<evidence type="ECO:0000313" key="1">
    <source>
        <dbReference type="EMBL" id="CAH3041394.1"/>
    </source>
</evidence>
<gene>
    <name evidence="1" type="ORF">PLOB_00048228</name>
</gene>
<dbReference type="Proteomes" id="UP001159405">
    <property type="component" value="Unassembled WGS sequence"/>
</dbReference>
<dbReference type="EMBL" id="CALNXK010000009">
    <property type="protein sequence ID" value="CAH3041394.1"/>
    <property type="molecule type" value="Genomic_DNA"/>
</dbReference>
<name>A0ABN8N4N2_9CNID</name>
<reference evidence="1 2" key="1">
    <citation type="submission" date="2022-05" db="EMBL/GenBank/DDBJ databases">
        <authorList>
            <consortium name="Genoscope - CEA"/>
            <person name="William W."/>
        </authorList>
    </citation>
    <scope>NUCLEOTIDE SEQUENCE [LARGE SCALE GENOMIC DNA]</scope>
</reference>